<evidence type="ECO:0000313" key="2">
    <source>
        <dbReference type="EMBL" id="RLL95786.1"/>
    </source>
</evidence>
<feature type="region of interest" description="Disordered" evidence="1">
    <location>
        <begin position="298"/>
        <end position="320"/>
    </location>
</feature>
<accession>A0A421D0Y5</accession>
<evidence type="ECO:0000313" key="3">
    <source>
        <dbReference type="Proteomes" id="UP000215289"/>
    </source>
</evidence>
<feature type="region of interest" description="Disordered" evidence="1">
    <location>
        <begin position="160"/>
        <end position="190"/>
    </location>
</feature>
<gene>
    <name evidence="2" type="ORF">CFD26_104121</name>
</gene>
<dbReference type="EMBL" id="NIDN02000137">
    <property type="protein sequence ID" value="RLL95786.1"/>
    <property type="molecule type" value="Genomic_DNA"/>
</dbReference>
<keyword evidence="3" id="KW-1185">Reference proteome</keyword>
<protein>
    <submittedName>
        <fullName evidence="2">Uncharacterized protein</fullName>
    </submittedName>
</protein>
<reference evidence="2 3" key="1">
    <citation type="submission" date="2018-08" db="EMBL/GenBank/DDBJ databases">
        <title>Draft genome sequences of two Aspergillus turcosus clinical strains isolated from bronchoalveolar lavage fluid: one azole-susceptible and the other azole-resistant.</title>
        <authorList>
            <person name="Parent-Michaud M."/>
            <person name="Dufresne P.J."/>
            <person name="Fournier E."/>
            <person name="Martineau C."/>
            <person name="Moreira S."/>
            <person name="Perkins V."/>
            <person name="De Repentigny L."/>
            <person name="Dufresne S.F."/>
        </authorList>
    </citation>
    <scope>NUCLEOTIDE SEQUENCE [LARGE SCALE GENOMIC DNA]</scope>
    <source>
        <strain evidence="2">HMR AF 1038</strain>
    </source>
</reference>
<organism evidence="2 3">
    <name type="scientific">Aspergillus turcosus</name>
    <dbReference type="NCBI Taxonomy" id="1245748"/>
    <lineage>
        <taxon>Eukaryota</taxon>
        <taxon>Fungi</taxon>
        <taxon>Dikarya</taxon>
        <taxon>Ascomycota</taxon>
        <taxon>Pezizomycotina</taxon>
        <taxon>Eurotiomycetes</taxon>
        <taxon>Eurotiomycetidae</taxon>
        <taxon>Eurotiales</taxon>
        <taxon>Aspergillaceae</taxon>
        <taxon>Aspergillus</taxon>
        <taxon>Aspergillus subgen. Fumigati</taxon>
    </lineage>
</organism>
<sequence>MQTISPVAREVVTNAKARWDTVVHEWTSHRIQGTVPSDLKTYQGAYINTGLAMTLEIGAFGSSPALCLRINGNEEQTFDLHHYHHDTWTFLPSTRDECFRQGYSAYLYSWQAFLIEFTDMKDGHFQGSKETADLLLQHGAKAEPIKDERRSTYAQSKVEIDAEELPSGHPPEANSHVEGPEVSDKGSVSANCKHNARDGVRCDGDGFILATYDNHDIFFDAKLESIRSSRHGDEDVHSIQLKLNFMKPFSMNHRLRYAKGDVRLREGTTGDSPHIRTIMPQADRVEVSEQEITSGQKLTVGASGNGGPSSVNISMEGCDK</sequence>
<comment type="caution">
    <text evidence="2">The sequence shown here is derived from an EMBL/GenBank/DDBJ whole genome shotgun (WGS) entry which is preliminary data.</text>
</comment>
<dbReference type="Proteomes" id="UP000215289">
    <property type="component" value="Unassembled WGS sequence"/>
</dbReference>
<name>A0A421D0Y5_9EURO</name>
<evidence type="ECO:0000256" key="1">
    <source>
        <dbReference type="SAM" id="MobiDB-lite"/>
    </source>
</evidence>
<dbReference type="AlphaFoldDB" id="A0A421D0Y5"/>
<proteinExistence type="predicted"/>
<dbReference type="OrthoDB" id="366390at2759"/>